<sequence>MKTQMSTVCNVRNFQGCSQIVFSVCIDPLLKRKLTLEQDKHGSLPTFTYAVKRNFPFSTLSGGKSLQYKTGVIERPNKGIYGKVEAQRTRVTNCFQHHKLRDSGRKQHHRGNTLGTFGRTNSPISSLSISHLKQSYRNLLVLNYLHLAFSWGDEKTCEKCRPETLKRVIIF</sequence>
<reference evidence="2" key="1">
    <citation type="submission" date="2013-02" db="EMBL/GenBank/DDBJ databases">
        <authorList>
            <person name="Hughes D."/>
        </authorList>
    </citation>
    <scope>NUCLEOTIDE SEQUENCE</scope>
    <source>
        <strain>Durham</strain>
        <strain evidence="2">NC isolate 2 -- Noor lab</strain>
    </source>
</reference>
<protein>
    <submittedName>
        <fullName evidence="1">Uncharacterized protein</fullName>
    </submittedName>
</protein>
<accession>T1GTC9</accession>
<evidence type="ECO:0000313" key="1">
    <source>
        <dbReference type="EnsemblMetazoa" id="MESCA006959-PA"/>
    </source>
</evidence>
<dbReference type="AlphaFoldDB" id="T1GTC9"/>
<keyword evidence="2" id="KW-1185">Reference proteome</keyword>
<dbReference type="EMBL" id="CAQQ02008793">
    <property type="status" value="NOT_ANNOTATED_CDS"/>
    <property type="molecule type" value="Genomic_DNA"/>
</dbReference>
<dbReference type="Proteomes" id="UP000015102">
    <property type="component" value="Unassembled WGS sequence"/>
</dbReference>
<name>T1GTC9_MEGSC</name>
<dbReference type="EMBL" id="CAQQ02008794">
    <property type="status" value="NOT_ANNOTATED_CDS"/>
    <property type="molecule type" value="Genomic_DNA"/>
</dbReference>
<evidence type="ECO:0000313" key="2">
    <source>
        <dbReference type="Proteomes" id="UP000015102"/>
    </source>
</evidence>
<reference evidence="1" key="2">
    <citation type="submission" date="2015-06" db="UniProtKB">
        <authorList>
            <consortium name="EnsemblMetazoa"/>
        </authorList>
    </citation>
    <scope>IDENTIFICATION</scope>
</reference>
<dbReference type="EnsemblMetazoa" id="MESCA006959-RA">
    <property type="protein sequence ID" value="MESCA006959-PA"/>
    <property type="gene ID" value="MESCA006959"/>
</dbReference>
<proteinExistence type="predicted"/>
<dbReference type="HOGENOM" id="CLU_1564646_0_0_1"/>
<organism evidence="1 2">
    <name type="scientific">Megaselia scalaris</name>
    <name type="common">Humpbacked fly</name>
    <name type="synonym">Phora scalaris</name>
    <dbReference type="NCBI Taxonomy" id="36166"/>
    <lineage>
        <taxon>Eukaryota</taxon>
        <taxon>Metazoa</taxon>
        <taxon>Ecdysozoa</taxon>
        <taxon>Arthropoda</taxon>
        <taxon>Hexapoda</taxon>
        <taxon>Insecta</taxon>
        <taxon>Pterygota</taxon>
        <taxon>Neoptera</taxon>
        <taxon>Endopterygota</taxon>
        <taxon>Diptera</taxon>
        <taxon>Brachycera</taxon>
        <taxon>Muscomorpha</taxon>
        <taxon>Platypezoidea</taxon>
        <taxon>Phoridae</taxon>
        <taxon>Megaseliini</taxon>
        <taxon>Megaselia</taxon>
    </lineage>
</organism>